<dbReference type="InterPro" id="IPR001173">
    <property type="entry name" value="Glyco_trans_2-like"/>
</dbReference>
<dbReference type="Pfam" id="PF00535">
    <property type="entry name" value="Glycos_transf_2"/>
    <property type="match status" value="1"/>
</dbReference>
<keyword evidence="2" id="KW-0808">Transferase</keyword>
<evidence type="ECO:0000259" key="1">
    <source>
        <dbReference type="Pfam" id="PF00535"/>
    </source>
</evidence>
<evidence type="ECO:0000313" key="3">
    <source>
        <dbReference type="Proteomes" id="UP000478505"/>
    </source>
</evidence>
<dbReference type="GO" id="GO:0016758">
    <property type="term" value="F:hexosyltransferase activity"/>
    <property type="evidence" value="ECO:0007669"/>
    <property type="project" value="UniProtKB-ARBA"/>
</dbReference>
<dbReference type="PANTHER" id="PTHR22916:SF3">
    <property type="entry name" value="UDP-GLCNAC:BETAGAL BETA-1,3-N-ACETYLGLUCOSAMINYLTRANSFERASE-LIKE PROTEIN 1"/>
    <property type="match status" value="1"/>
</dbReference>
<accession>A0A6B3R1M9</accession>
<dbReference type="RefSeq" id="WP_164004663.1">
    <property type="nucleotide sequence ID" value="NZ_JAAIKD010000003.1"/>
</dbReference>
<organism evidence="2 3">
    <name type="scientific">Psychroflexus aurantiacus</name>
    <dbReference type="NCBI Taxonomy" id="2709310"/>
    <lineage>
        <taxon>Bacteria</taxon>
        <taxon>Pseudomonadati</taxon>
        <taxon>Bacteroidota</taxon>
        <taxon>Flavobacteriia</taxon>
        <taxon>Flavobacteriales</taxon>
        <taxon>Flavobacteriaceae</taxon>
        <taxon>Psychroflexus</taxon>
    </lineage>
</organism>
<name>A0A6B3R1M9_9FLAO</name>
<sequence length="309" mass="36264">MTNPKVSIIVPNYNHAQFLDQRLDTVFNQTYKNFEVILLDDASTDGSQEILKLYKNHPKVTHLILNSKNSGTPFKQWKKGISLAQGDYIWIAESDDFCELSFLETLIPSLTEETGLIYCQTKDVDEKGGVLFDRVEYTSKMQPNFWLSDFEMEGAEFINKGLLVKNVIPNASAVVFKKSLVKPSFFLNSLLDMKMCGDWFFWMQLTKNTKVKFIKQHLNYFRNHKSISRIHEDHETRKKRLLEESSIRCFSESKYGLISHEMNLLLYKKWFNLHDKFSLFSSKFYRVKQPSTSRLNLLLNFIQFKLKNS</sequence>
<proteinExistence type="predicted"/>
<dbReference type="InterPro" id="IPR029044">
    <property type="entry name" value="Nucleotide-diphossugar_trans"/>
</dbReference>
<reference evidence="2 3" key="1">
    <citation type="submission" date="2020-02" db="EMBL/GenBank/DDBJ databases">
        <title>Flavobacteriaceae Psychroflexus bacterium YR1-1, complete genome.</title>
        <authorList>
            <person name="Li Y."/>
            <person name="Wu S."/>
        </authorList>
    </citation>
    <scope>NUCLEOTIDE SEQUENCE [LARGE SCALE GENOMIC DNA]</scope>
    <source>
        <strain evidence="2 3">YR1-1</strain>
    </source>
</reference>
<dbReference type="PANTHER" id="PTHR22916">
    <property type="entry name" value="GLYCOSYLTRANSFERASE"/>
    <property type="match status" value="1"/>
</dbReference>
<dbReference type="Proteomes" id="UP000478505">
    <property type="component" value="Unassembled WGS sequence"/>
</dbReference>
<protein>
    <submittedName>
        <fullName evidence="2">Glycosyltransferase</fullName>
    </submittedName>
</protein>
<dbReference type="AlphaFoldDB" id="A0A6B3R1M9"/>
<evidence type="ECO:0000313" key="2">
    <source>
        <dbReference type="EMBL" id="NEV93948.1"/>
    </source>
</evidence>
<comment type="caution">
    <text evidence="2">The sequence shown here is derived from an EMBL/GenBank/DDBJ whole genome shotgun (WGS) entry which is preliminary data.</text>
</comment>
<dbReference type="Gene3D" id="3.90.550.10">
    <property type="entry name" value="Spore Coat Polysaccharide Biosynthesis Protein SpsA, Chain A"/>
    <property type="match status" value="1"/>
</dbReference>
<gene>
    <name evidence="2" type="ORF">G3567_07290</name>
</gene>
<feature type="domain" description="Glycosyltransferase 2-like" evidence="1">
    <location>
        <begin position="7"/>
        <end position="130"/>
    </location>
</feature>
<dbReference type="SUPFAM" id="SSF53448">
    <property type="entry name" value="Nucleotide-diphospho-sugar transferases"/>
    <property type="match status" value="1"/>
</dbReference>
<dbReference type="EMBL" id="JAAIKD010000003">
    <property type="protein sequence ID" value="NEV93948.1"/>
    <property type="molecule type" value="Genomic_DNA"/>
</dbReference>
<keyword evidence="3" id="KW-1185">Reference proteome</keyword>